<keyword evidence="2" id="KW-1185">Reference proteome</keyword>
<protein>
    <submittedName>
        <fullName evidence="1">Uncharacterized protein</fullName>
    </submittedName>
</protein>
<sequence length="59" mass="6945">MQEEVEGILEREIHCFANYGKTAGMGLYANNHLLRKMKKTMESMTRLNVRSRPPWSRFS</sequence>
<accession>A0A4Z0R5P9</accession>
<organism evidence="1 2">
    <name type="scientific">Desulfosporosinus fructosivorans</name>
    <dbReference type="NCBI Taxonomy" id="2018669"/>
    <lineage>
        <taxon>Bacteria</taxon>
        <taxon>Bacillati</taxon>
        <taxon>Bacillota</taxon>
        <taxon>Clostridia</taxon>
        <taxon>Eubacteriales</taxon>
        <taxon>Desulfitobacteriaceae</taxon>
        <taxon>Desulfosporosinus</taxon>
    </lineage>
</organism>
<dbReference type="OrthoDB" id="9972708at2"/>
<comment type="caution">
    <text evidence="1">The sequence shown here is derived from an EMBL/GenBank/DDBJ whole genome shotgun (WGS) entry which is preliminary data.</text>
</comment>
<name>A0A4Z0R5P9_9FIRM</name>
<gene>
    <name evidence="1" type="ORF">E4K67_09290</name>
</gene>
<dbReference type="EMBL" id="SPQQ01000003">
    <property type="protein sequence ID" value="TGE38160.1"/>
    <property type="molecule type" value="Genomic_DNA"/>
</dbReference>
<evidence type="ECO:0000313" key="1">
    <source>
        <dbReference type="EMBL" id="TGE38160.1"/>
    </source>
</evidence>
<proteinExistence type="predicted"/>
<reference evidence="1 2" key="1">
    <citation type="submission" date="2019-03" db="EMBL/GenBank/DDBJ databases">
        <title>Draft Genome Sequence of Desulfosporosinus fructosivorans Strain 63.6F, Isolated from Marine Sediment in the Baltic Sea.</title>
        <authorList>
            <person name="Hausmann B."/>
            <person name="Vandieken V."/>
            <person name="Pjevac P."/>
            <person name="Schreck K."/>
            <person name="Herbold C.W."/>
            <person name="Loy A."/>
        </authorList>
    </citation>
    <scope>NUCLEOTIDE SEQUENCE [LARGE SCALE GENOMIC DNA]</scope>
    <source>
        <strain evidence="1 2">63.6F</strain>
    </source>
</reference>
<dbReference type="Proteomes" id="UP000298460">
    <property type="component" value="Unassembled WGS sequence"/>
</dbReference>
<evidence type="ECO:0000313" key="2">
    <source>
        <dbReference type="Proteomes" id="UP000298460"/>
    </source>
</evidence>
<dbReference type="AlphaFoldDB" id="A0A4Z0R5P9"/>